<dbReference type="PANTHER" id="PTHR34308">
    <property type="entry name" value="COBALAMIN BIOSYNTHESIS PROTEIN CBIB"/>
    <property type="match status" value="1"/>
</dbReference>
<comment type="function">
    <text evidence="9">Converts cobyric acid to cobinamide by the addition of aminopropanol on the F carboxylic group.</text>
</comment>
<evidence type="ECO:0000256" key="9">
    <source>
        <dbReference type="HAMAP-Rule" id="MF_00024"/>
    </source>
</evidence>
<dbReference type="RefSeq" id="WP_322097452.1">
    <property type="nucleotide sequence ID" value="NZ_WLYK01000001.1"/>
</dbReference>
<dbReference type="GO" id="GO:0048472">
    <property type="term" value="F:threonine-phosphate decarboxylase activity"/>
    <property type="evidence" value="ECO:0007669"/>
    <property type="project" value="InterPro"/>
</dbReference>
<evidence type="ECO:0000256" key="4">
    <source>
        <dbReference type="ARBA" id="ARBA00022475"/>
    </source>
</evidence>
<dbReference type="AlphaFoldDB" id="A0A7K1FG34"/>
<gene>
    <name evidence="9" type="primary">cobD</name>
    <name evidence="11" type="ORF">GIS00_03825</name>
</gene>
<proteinExistence type="inferred from homology"/>
<accession>A0A7K1FG34</accession>
<evidence type="ECO:0000256" key="8">
    <source>
        <dbReference type="ARBA" id="ARBA00023136"/>
    </source>
</evidence>
<dbReference type="GO" id="GO:0009236">
    <property type="term" value="P:cobalamin biosynthetic process"/>
    <property type="evidence" value="ECO:0007669"/>
    <property type="project" value="UniProtKB-UniRule"/>
</dbReference>
<comment type="pathway">
    <text evidence="2 9">Cofactor biosynthesis; adenosylcobalamin biosynthesis.</text>
</comment>
<evidence type="ECO:0000256" key="1">
    <source>
        <dbReference type="ARBA" id="ARBA00004651"/>
    </source>
</evidence>
<dbReference type="Pfam" id="PF03186">
    <property type="entry name" value="CobD_Cbib"/>
    <property type="match status" value="1"/>
</dbReference>
<keyword evidence="4 9" id="KW-1003">Cell membrane</keyword>
<evidence type="ECO:0000313" key="11">
    <source>
        <dbReference type="EMBL" id="MTD13075.1"/>
    </source>
</evidence>
<dbReference type="UniPathway" id="UPA00148"/>
<comment type="caution">
    <text evidence="11">The sequence shown here is derived from an EMBL/GenBank/DDBJ whole genome shotgun (WGS) entry which is preliminary data.</text>
</comment>
<dbReference type="PANTHER" id="PTHR34308:SF1">
    <property type="entry name" value="COBALAMIN BIOSYNTHESIS PROTEIN CBIB"/>
    <property type="match status" value="1"/>
</dbReference>
<dbReference type="NCBIfam" id="NF002276">
    <property type="entry name" value="PRK01209.1-4"/>
    <property type="match status" value="1"/>
</dbReference>
<dbReference type="EMBL" id="WLYK01000001">
    <property type="protein sequence ID" value="MTD13075.1"/>
    <property type="molecule type" value="Genomic_DNA"/>
</dbReference>
<dbReference type="GO" id="GO:0015420">
    <property type="term" value="F:ABC-type vitamin B12 transporter activity"/>
    <property type="evidence" value="ECO:0007669"/>
    <property type="project" value="UniProtKB-UniRule"/>
</dbReference>
<organism evidence="11 12">
    <name type="scientific">Nakamurella alba</name>
    <dbReference type="NCBI Taxonomy" id="2665158"/>
    <lineage>
        <taxon>Bacteria</taxon>
        <taxon>Bacillati</taxon>
        <taxon>Actinomycetota</taxon>
        <taxon>Actinomycetes</taxon>
        <taxon>Nakamurellales</taxon>
        <taxon>Nakamurellaceae</taxon>
        <taxon>Nakamurella</taxon>
    </lineage>
</organism>
<evidence type="ECO:0000256" key="5">
    <source>
        <dbReference type="ARBA" id="ARBA00022573"/>
    </source>
</evidence>
<feature type="region of interest" description="Disordered" evidence="10">
    <location>
        <begin position="311"/>
        <end position="335"/>
    </location>
</feature>
<comment type="similarity">
    <text evidence="3 9">Belongs to the CobD/CbiB family.</text>
</comment>
<keyword evidence="6 9" id="KW-0812">Transmembrane</keyword>
<feature type="compositionally biased region" description="Basic residues" evidence="10">
    <location>
        <begin position="316"/>
        <end position="335"/>
    </location>
</feature>
<evidence type="ECO:0000256" key="10">
    <source>
        <dbReference type="SAM" id="MobiDB-lite"/>
    </source>
</evidence>
<reference evidence="11 12" key="1">
    <citation type="submission" date="2019-11" db="EMBL/GenBank/DDBJ databases">
        <authorList>
            <person name="Jiang L.-Q."/>
        </authorList>
    </citation>
    <scope>NUCLEOTIDE SEQUENCE [LARGE SCALE GENOMIC DNA]</scope>
    <source>
        <strain evidence="11 12">YIM 132087</strain>
    </source>
</reference>
<evidence type="ECO:0000256" key="2">
    <source>
        <dbReference type="ARBA" id="ARBA00004953"/>
    </source>
</evidence>
<comment type="subcellular location">
    <subcellularLocation>
        <location evidence="1 9">Cell membrane</location>
        <topology evidence="1 9">Multi-pass membrane protein</topology>
    </subcellularLocation>
</comment>
<dbReference type="InterPro" id="IPR004485">
    <property type="entry name" value="Cobalamin_biosynth_CobD/CbiB"/>
</dbReference>
<sequence>MRPGRARAAGLLLGVVADQVLGDPVRGHPVAGFGRVATALERRLHRDSIVAGGVHVALLAGGAVGLGVLTERVCRSGAGQVLATAAATWSVVGARTLVREGAAVAAVLDTGDLPAAQRQVGRLVGRDTTVLDPAGVARAAVESLAENSSDAAVAPLLWGGLFGVPGLLGYRAVNTLDAMIGHRSPRYLRFGRIAARLDDVVNWPAARLTACFAAGLAPLVGGAPAAAVRAWRRDAGAHPSPNAGPVEAAFAGALGRTLGGSNVYHGTVEDRGRLGEGPAPDAADLARAGLLVTLVTAAAAVLAVGISAGRSTTTPVHRRPSRSRAPWRARRVGSA</sequence>
<protein>
    <recommendedName>
        <fullName evidence="9">Cobalamin biosynthesis protein CobD</fullName>
    </recommendedName>
</protein>
<comment type="caution">
    <text evidence="9">Lacks conserved residue(s) required for the propagation of feature annotation.</text>
</comment>
<dbReference type="HAMAP" id="MF_00024">
    <property type="entry name" value="CobD_CbiB"/>
    <property type="match status" value="1"/>
</dbReference>
<keyword evidence="8 9" id="KW-0472">Membrane</keyword>
<name>A0A7K1FG34_9ACTN</name>
<dbReference type="Proteomes" id="UP000460221">
    <property type="component" value="Unassembled WGS sequence"/>
</dbReference>
<dbReference type="GO" id="GO:0005886">
    <property type="term" value="C:plasma membrane"/>
    <property type="evidence" value="ECO:0007669"/>
    <property type="project" value="UniProtKB-SubCell"/>
</dbReference>
<keyword evidence="7 9" id="KW-1133">Transmembrane helix</keyword>
<keyword evidence="12" id="KW-1185">Reference proteome</keyword>
<evidence type="ECO:0000256" key="6">
    <source>
        <dbReference type="ARBA" id="ARBA00022692"/>
    </source>
</evidence>
<evidence type="ECO:0000256" key="7">
    <source>
        <dbReference type="ARBA" id="ARBA00022989"/>
    </source>
</evidence>
<evidence type="ECO:0000256" key="3">
    <source>
        <dbReference type="ARBA" id="ARBA00006263"/>
    </source>
</evidence>
<feature type="transmembrane region" description="Helical" evidence="9">
    <location>
        <begin position="288"/>
        <end position="309"/>
    </location>
</feature>
<evidence type="ECO:0000313" key="12">
    <source>
        <dbReference type="Proteomes" id="UP000460221"/>
    </source>
</evidence>
<keyword evidence="5 9" id="KW-0169">Cobalamin biosynthesis</keyword>